<proteinExistence type="predicted"/>
<dbReference type="EMBL" id="CP003540">
    <property type="protein sequence ID" value="AFK16839.1"/>
    <property type="molecule type" value="Genomic_DNA"/>
</dbReference>
<dbReference type="AlphaFoldDB" id="A0AAU8PQW7"/>
<evidence type="ECO:0000256" key="2">
    <source>
        <dbReference type="ARBA" id="ARBA00022857"/>
    </source>
</evidence>
<comment type="pathway">
    <text evidence="1">Cofactor biosynthesis; riboflavin biosynthesis.</text>
</comment>
<dbReference type="RefSeq" id="WP_014523375.1">
    <property type="nucleotide sequence ID" value="NC_017945.3"/>
</dbReference>
<gene>
    <name evidence="5" type="ORF">CP258_06205</name>
</gene>
<evidence type="ECO:0000313" key="5">
    <source>
        <dbReference type="EMBL" id="AFK16839.1"/>
    </source>
</evidence>
<organism evidence="5 6">
    <name type="scientific">Corynebacterium pseudotuberculosis 258</name>
    <dbReference type="NCBI Taxonomy" id="1168865"/>
    <lineage>
        <taxon>Bacteria</taxon>
        <taxon>Bacillati</taxon>
        <taxon>Actinomycetota</taxon>
        <taxon>Actinomycetes</taxon>
        <taxon>Mycobacteriales</taxon>
        <taxon>Corynebacteriaceae</taxon>
        <taxon>Corynebacterium</taxon>
    </lineage>
</organism>
<sequence length="265" mass="28565">MPLSSQQSSQTQLSYQQQAQQLLGKVQPIQSPELRAVTLATLNGSATINGISGFSSTPLDSEIITAVREWSDLVMVTSATVKAESYGAVSLSSEAQLERKTRGQDPLPTLGIVSHSLDFPDDSIVFEPSTRDFLLVITENVDKHDAQRAHRYRQLLDAGVSILSVSDLSTPSGLQSALTSLRKSGFARISCEGGPSLYRKLLEAQLIDILHLTIAPVIALPVETPSFGANPVTDTDLYHFAVEETVTATDGSVFLRLKTNAHSES</sequence>
<evidence type="ECO:0000313" key="6">
    <source>
        <dbReference type="Proteomes" id="UP000006465"/>
    </source>
</evidence>
<dbReference type="KEGG" id="coe:CP258_06205"/>
<accession>A0AAU8PQW7</accession>
<dbReference type="PANTHER" id="PTHR38011">
    <property type="entry name" value="DIHYDROFOLATE REDUCTASE FAMILY PROTEIN (AFU_ORTHOLOGUE AFUA_8G06820)"/>
    <property type="match status" value="1"/>
</dbReference>
<protein>
    <submittedName>
        <fullName evidence="5">Pyrimidine reductase family protein</fullName>
    </submittedName>
</protein>
<evidence type="ECO:0000256" key="3">
    <source>
        <dbReference type="ARBA" id="ARBA00023002"/>
    </source>
</evidence>
<dbReference type="InterPro" id="IPR050765">
    <property type="entry name" value="Riboflavin_Biosynth_HTPR"/>
</dbReference>
<feature type="domain" description="Bacterial bifunctional deaminase-reductase C-terminal" evidence="4">
    <location>
        <begin position="37"/>
        <end position="218"/>
    </location>
</feature>
<dbReference type="SUPFAM" id="SSF53597">
    <property type="entry name" value="Dihydrofolate reductase-like"/>
    <property type="match status" value="1"/>
</dbReference>
<dbReference type="PANTHER" id="PTHR38011:SF7">
    <property type="entry name" value="2,5-DIAMINO-6-RIBOSYLAMINO-4(3H)-PYRIMIDINONE 5'-PHOSPHATE REDUCTASE"/>
    <property type="match status" value="1"/>
</dbReference>
<dbReference type="InterPro" id="IPR024072">
    <property type="entry name" value="DHFR-like_dom_sf"/>
</dbReference>
<evidence type="ECO:0000256" key="1">
    <source>
        <dbReference type="ARBA" id="ARBA00005104"/>
    </source>
</evidence>
<dbReference type="GO" id="GO:0008703">
    <property type="term" value="F:5-amino-6-(5-phosphoribosylamino)uracil reductase activity"/>
    <property type="evidence" value="ECO:0007669"/>
    <property type="project" value="InterPro"/>
</dbReference>
<dbReference type="NCBIfam" id="NF010663">
    <property type="entry name" value="PRK14059.1-1"/>
    <property type="match status" value="1"/>
</dbReference>
<dbReference type="GO" id="GO:0009231">
    <property type="term" value="P:riboflavin biosynthetic process"/>
    <property type="evidence" value="ECO:0007669"/>
    <property type="project" value="InterPro"/>
</dbReference>
<reference evidence="5 6" key="1">
    <citation type="journal article" date="2013" name="J. Biotechnol.">
        <title>Genome sequence of Corynebacterium pseudotuberculosis biovar equi strain 258 and prediction of antigenic targets to improve biotechnological vaccine production.</title>
        <authorList>
            <person name="Soares S.C."/>
            <person name="Trost E."/>
            <person name="Ramos R.T."/>
            <person name="Carneiro A.R."/>
            <person name="Santos A.R."/>
            <person name="Pinto A.C."/>
            <person name="Barbosa E."/>
            <person name="Aburjaile F."/>
            <person name="Ali A."/>
            <person name="Diniz C.A."/>
            <person name="Hassan S.S."/>
            <person name="Fiaux K."/>
            <person name="Guimaraes L.C."/>
            <person name="Bakhtiar S.M."/>
            <person name="Pereira U."/>
            <person name="Almeida S.S."/>
            <person name="Abreu V.A."/>
            <person name="Rocha F.S."/>
            <person name="Dorella F.A."/>
            <person name="Miyoshi A."/>
            <person name="Silva A."/>
            <person name="Azevedo V."/>
            <person name="Tauch A."/>
        </authorList>
    </citation>
    <scope>NUCLEOTIDE SEQUENCE [LARGE SCALE GENOMIC DNA]</scope>
    <source>
        <strain evidence="5 6">258</strain>
    </source>
</reference>
<name>A0AAU8PQW7_CORPS</name>
<keyword evidence="3" id="KW-0560">Oxidoreductase</keyword>
<dbReference type="Pfam" id="PF01872">
    <property type="entry name" value="RibD_C"/>
    <property type="match status" value="1"/>
</dbReference>
<evidence type="ECO:0000259" key="4">
    <source>
        <dbReference type="Pfam" id="PF01872"/>
    </source>
</evidence>
<dbReference type="InterPro" id="IPR002734">
    <property type="entry name" value="RibDG_C"/>
</dbReference>
<dbReference type="Gene3D" id="3.40.430.10">
    <property type="entry name" value="Dihydrofolate Reductase, subunit A"/>
    <property type="match status" value="1"/>
</dbReference>
<dbReference type="Proteomes" id="UP000006465">
    <property type="component" value="Chromosome"/>
</dbReference>
<keyword evidence="2" id="KW-0521">NADP</keyword>